<dbReference type="EMBL" id="JANPWZ010000558">
    <property type="protein sequence ID" value="KAJ3575209.1"/>
    <property type="molecule type" value="Genomic_DNA"/>
</dbReference>
<accession>A0A9W8NG32</accession>
<sequence>MKSNFLFSLTLMGLQASFSTQLRIPRAVSSATTYPTRTIANVSVVDTEIVREAQAFARNHSSDIVWNHVVRGWLYGTLIYQHNDTLRATVDAEAHAVAAILHDLGWDQSPNSPVVSSDRRFEVDGAIAAREFINSHTDDPSAWDTHRIQLVWDSIALHTQRSIYEYKQDTVAVTGLGIIMDFQGPAEGVTQEEYDTVEAAFPKTQFKEGVNQTFVWLCESKPVTTYDTFMELWGDNYVANYSADGYRIFDIISALPN</sequence>
<evidence type="ECO:0008006" key="4">
    <source>
        <dbReference type="Google" id="ProtNLM"/>
    </source>
</evidence>
<evidence type="ECO:0000313" key="2">
    <source>
        <dbReference type="EMBL" id="KAJ3575209.1"/>
    </source>
</evidence>
<reference evidence="2" key="1">
    <citation type="submission" date="2022-07" db="EMBL/GenBank/DDBJ databases">
        <title>Genome Sequence of Xylaria arbuscula.</title>
        <authorList>
            <person name="Buettner E."/>
        </authorList>
    </citation>
    <scope>NUCLEOTIDE SEQUENCE</scope>
    <source>
        <strain evidence="2">VT107</strain>
    </source>
</reference>
<dbReference type="VEuPathDB" id="FungiDB:F4678DRAFT_442362"/>
<gene>
    <name evidence="2" type="ORF">NPX13_g4111</name>
</gene>
<name>A0A9W8NG32_9PEZI</name>
<evidence type="ECO:0000256" key="1">
    <source>
        <dbReference type="SAM" id="SignalP"/>
    </source>
</evidence>
<organism evidence="2 3">
    <name type="scientific">Xylaria arbuscula</name>
    <dbReference type="NCBI Taxonomy" id="114810"/>
    <lineage>
        <taxon>Eukaryota</taxon>
        <taxon>Fungi</taxon>
        <taxon>Dikarya</taxon>
        <taxon>Ascomycota</taxon>
        <taxon>Pezizomycotina</taxon>
        <taxon>Sordariomycetes</taxon>
        <taxon>Xylariomycetidae</taxon>
        <taxon>Xylariales</taxon>
        <taxon>Xylariaceae</taxon>
        <taxon>Xylaria</taxon>
    </lineage>
</organism>
<dbReference type="Proteomes" id="UP001148614">
    <property type="component" value="Unassembled WGS sequence"/>
</dbReference>
<feature type="chain" id="PRO_5040943498" description="HD domain-containing protein" evidence="1">
    <location>
        <begin position="20"/>
        <end position="257"/>
    </location>
</feature>
<keyword evidence="3" id="KW-1185">Reference proteome</keyword>
<comment type="caution">
    <text evidence="2">The sequence shown here is derived from an EMBL/GenBank/DDBJ whole genome shotgun (WGS) entry which is preliminary data.</text>
</comment>
<protein>
    <recommendedName>
        <fullName evidence="4">HD domain-containing protein</fullName>
    </recommendedName>
</protein>
<evidence type="ECO:0000313" key="3">
    <source>
        <dbReference type="Proteomes" id="UP001148614"/>
    </source>
</evidence>
<dbReference type="PANTHER" id="PTHR35569">
    <property type="entry name" value="CYANAMIDE HYDRATASE DDI2-RELATED"/>
    <property type="match status" value="1"/>
</dbReference>
<proteinExistence type="predicted"/>
<keyword evidence="1" id="KW-0732">Signal</keyword>
<dbReference type="Gene3D" id="1.10.3210.10">
    <property type="entry name" value="Hypothetical protein af1432"/>
    <property type="match status" value="1"/>
</dbReference>
<dbReference type="SUPFAM" id="SSF109604">
    <property type="entry name" value="HD-domain/PDEase-like"/>
    <property type="match status" value="1"/>
</dbReference>
<feature type="signal peptide" evidence="1">
    <location>
        <begin position="1"/>
        <end position="19"/>
    </location>
</feature>
<dbReference type="AlphaFoldDB" id="A0A9W8NG32"/>
<dbReference type="PANTHER" id="PTHR35569:SF1">
    <property type="entry name" value="CYANAMIDE HYDRATASE DDI2-RELATED"/>
    <property type="match status" value="1"/>
</dbReference>